<dbReference type="Proteomes" id="UP000278222">
    <property type="component" value="Unassembled WGS sequence"/>
</dbReference>
<dbReference type="RefSeq" id="WP_123688300.1">
    <property type="nucleotide sequence ID" value="NZ_AP019700.1"/>
</dbReference>
<dbReference type="OrthoDB" id="7585596at2"/>
<feature type="transmembrane region" description="Helical" evidence="1">
    <location>
        <begin position="125"/>
        <end position="158"/>
    </location>
</feature>
<sequence length="161" mass="17606">MIRRWGPLSASILLALVLIHAGTTIPDTDQWLPLLGHRSAVTHSMLLPALVLLRWPMVGGLLAGGFAIHLAADLLSRKWVGYALVKLPLFGALDATASVVFLAVNVLLGMLFYDRAATEAQGRRALWVTLAAAGAVYFLINERYWLLLFPVAAALLLIRRR</sequence>
<keyword evidence="1" id="KW-0812">Transmembrane</keyword>
<keyword evidence="3" id="KW-1185">Reference proteome</keyword>
<keyword evidence="1" id="KW-1133">Transmembrane helix</keyword>
<comment type="caution">
    <text evidence="2">The sequence shown here is derived from an EMBL/GenBank/DDBJ whole genome shotgun (WGS) entry which is preliminary data.</text>
</comment>
<dbReference type="AlphaFoldDB" id="A0A3N1MKN9"/>
<feature type="transmembrane region" description="Helical" evidence="1">
    <location>
        <begin position="89"/>
        <end position="113"/>
    </location>
</feature>
<evidence type="ECO:0000313" key="2">
    <source>
        <dbReference type="EMBL" id="ROQ01556.1"/>
    </source>
</evidence>
<organism evidence="2 3">
    <name type="scientific">Stella humosa</name>
    <dbReference type="NCBI Taxonomy" id="94"/>
    <lineage>
        <taxon>Bacteria</taxon>
        <taxon>Pseudomonadati</taxon>
        <taxon>Pseudomonadota</taxon>
        <taxon>Alphaproteobacteria</taxon>
        <taxon>Rhodospirillales</taxon>
        <taxon>Stellaceae</taxon>
        <taxon>Stella</taxon>
    </lineage>
</organism>
<accession>A0A3N1MKN9</accession>
<name>A0A3N1MKN9_9PROT</name>
<protein>
    <submittedName>
        <fullName evidence="2">Uncharacterized protein</fullName>
    </submittedName>
</protein>
<evidence type="ECO:0000256" key="1">
    <source>
        <dbReference type="SAM" id="Phobius"/>
    </source>
</evidence>
<gene>
    <name evidence="2" type="ORF">EDC65_0736</name>
</gene>
<feature type="transmembrane region" description="Helical" evidence="1">
    <location>
        <begin position="45"/>
        <end position="68"/>
    </location>
</feature>
<keyword evidence="1" id="KW-0472">Membrane</keyword>
<reference evidence="2 3" key="1">
    <citation type="submission" date="2018-11" db="EMBL/GenBank/DDBJ databases">
        <title>Genomic Encyclopedia of Type Strains, Phase IV (KMG-IV): sequencing the most valuable type-strain genomes for metagenomic binning, comparative biology and taxonomic classification.</title>
        <authorList>
            <person name="Goeker M."/>
        </authorList>
    </citation>
    <scope>NUCLEOTIDE SEQUENCE [LARGE SCALE GENOMIC DNA]</scope>
    <source>
        <strain evidence="2 3">DSM 5900</strain>
    </source>
</reference>
<dbReference type="EMBL" id="RJKX01000011">
    <property type="protein sequence ID" value="ROQ01556.1"/>
    <property type="molecule type" value="Genomic_DNA"/>
</dbReference>
<proteinExistence type="predicted"/>
<evidence type="ECO:0000313" key="3">
    <source>
        <dbReference type="Proteomes" id="UP000278222"/>
    </source>
</evidence>